<keyword evidence="4" id="KW-0539">Nucleus</keyword>
<evidence type="ECO:0000256" key="3">
    <source>
        <dbReference type="ARBA" id="ARBA00023125"/>
    </source>
</evidence>
<dbReference type="SUPFAM" id="SSF46785">
    <property type="entry name" value="Winged helix' DNA-binding domain"/>
    <property type="match status" value="1"/>
</dbReference>
<dbReference type="GeneTree" id="ENSGT00510000048674"/>
<feature type="domain" description="HSF-type DNA-binding" evidence="7">
    <location>
        <begin position="13"/>
        <end position="124"/>
    </location>
</feature>
<evidence type="ECO:0000313" key="8">
    <source>
        <dbReference type="Ensembl" id="ENSPFOP00000028154.1"/>
    </source>
</evidence>
<dbReference type="InterPro" id="IPR000232">
    <property type="entry name" value="HSF_DNA-bd"/>
</dbReference>
<name>A0A096M9R3_POEFO</name>
<reference evidence="8" key="3">
    <citation type="submission" date="2025-09" db="UniProtKB">
        <authorList>
            <consortium name="Ensembl"/>
        </authorList>
    </citation>
    <scope>IDENTIFICATION</scope>
</reference>
<evidence type="ECO:0000256" key="2">
    <source>
        <dbReference type="ARBA" id="ARBA00006403"/>
    </source>
</evidence>
<evidence type="ECO:0000256" key="6">
    <source>
        <dbReference type="SAM" id="MobiDB-lite"/>
    </source>
</evidence>
<dbReference type="InterPro" id="IPR036388">
    <property type="entry name" value="WH-like_DNA-bd_sf"/>
</dbReference>
<dbReference type="EMBL" id="AYCK01001953">
    <property type="status" value="NOT_ANNOTATED_CDS"/>
    <property type="molecule type" value="Genomic_DNA"/>
</dbReference>
<dbReference type="GO" id="GO:0043565">
    <property type="term" value="F:sequence-specific DNA binding"/>
    <property type="evidence" value="ECO:0007669"/>
    <property type="project" value="InterPro"/>
</dbReference>
<dbReference type="PANTHER" id="PTHR10015">
    <property type="entry name" value="HEAT SHOCK TRANSCRIPTION FACTOR"/>
    <property type="match status" value="1"/>
</dbReference>
<dbReference type="Pfam" id="PF00447">
    <property type="entry name" value="HSF_DNA-bind"/>
    <property type="match status" value="1"/>
</dbReference>
<dbReference type="OMA" id="CINPNNF"/>
<dbReference type="Ensembl" id="ENSPFOT00000027645.1">
    <property type="protein sequence ID" value="ENSPFOP00000028154.1"/>
    <property type="gene ID" value="ENSPFOG00000024243.1"/>
</dbReference>
<dbReference type="InterPro" id="IPR036390">
    <property type="entry name" value="WH_DNA-bd_sf"/>
</dbReference>
<sequence length="421" mass="47442">MDDANNFNPGNINPNIFPAKLWRLVNNPADGAIRWDSRGQVIVIDQQLFETQILSPTSRTFNSTDTFKTTNFSSFVRQLNLYGFKKVDLPADHEEEAGNRLYHHFHNPNFQRSCPQLLENLVRLTVDNKAKLKAGQDISSRLPNPNRYQRLGFSTDGKDNVLKIIIIICPCQTVFGPGYFLPPRPSNQSPAHPYHPHKSQTMRPQSGTPVPPRYLRRVPGAALSSTTLPLVKDEPMPLRHPYTGGSSNSKTLHVQQGFLPRMGNGETHFNSFSPRNPQYQHGYYPTELESYILLGIDLPRIVACRCSHTGAQSPDLKLYNFFSCLKRFYQAEGPVTVFDPNRNLQTPESQEVKKPEVNLDVVFQIADEVMQTSPGACLVKVESAEKPVSVPLPASDPRDAVAFLSRTVQLSSFIPWEKQFN</sequence>
<dbReference type="GO" id="GO:0003700">
    <property type="term" value="F:DNA-binding transcription factor activity"/>
    <property type="evidence" value="ECO:0007669"/>
    <property type="project" value="InterPro"/>
</dbReference>
<evidence type="ECO:0000256" key="1">
    <source>
        <dbReference type="ARBA" id="ARBA00004123"/>
    </source>
</evidence>
<protein>
    <recommendedName>
        <fullName evidence="7">HSF-type DNA-binding domain-containing protein</fullName>
    </recommendedName>
</protein>
<dbReference type="SMART" id="SM00415">
    <property type="entry name" value="HSF"/>
    <property type="match status" value="1"/>
</dbReference>
<feature type="region of interest" description="Disordered" evidence="6">
    <location>
        <begin position="184"/>
        <end position="209"/>
    </location>
</feature>
<dbReference type="Gene3D" id="1.10.10.10">
    <property type="entry name" value="Winged helix-like DNA-binding domain superfamily/Winged helix DNA-binding domain"/>
    <property type="match status" value="1"/>
</dbReference>
<evidence type="ECO:0000256" key="5">
    <source>
        <dbReference type="RuleBase" id="RU004020"/>
    </source>
</evidence>
<reference evidence="9" key="1">
    <citation type="submission" date="2013-10" db="EMBL/GenBank/DDBJ databases">
        <authorList>
            <person name="Schartl M."/>
            <person name="Warren W."/>
        </authorList>
    </citation>
    <scope>NUCLEOTIDE SEQUENCE [LARGE SCALE GENOMIC DNA]</scope>
    <source>
        <strain evidence="9">female</strain>
    </source>
</reference>
<dbReference type="PANTHER" id="PTHR10015:SF336">
    <property type="entry name" value="HEAT SHOCK TRANSCRIPTION FACTOR, Y-LINKED"/>
    <property type="match status" value="1"/>
</dbReference>
<proteinExistence type="inferred from homology"/>
<evidence type="ECO:0000256" key="4">
    <source>
        <dbReference type="ARBA" id="ARBA00023242"/>
    </source>
</evidence>
<keyword evidence="9" id="KW-1185">Reference proteome</keyword>
<comment type="similarity">
    <text evidence="2 5">Belongs to the HSF family.</text>
</comment>
<comment type="subcellular location">
    <subcellularLocation>
        <location evidence="1">Nucleus</location>
    </subcellularLocation>
</comment>
<accession>A0A096M9R3</accession>
<organism evidence="8 9">
    <name type="scientific">Poecilia formosa</name>
    <name type="common">Amazon molly</name>
    <name type="synonym">Limia formosa</name>
    <dbReference type="NCBI Taxonomy" id="48698"/>
    <lineage>
        <taxon>Eukaryota</taxon>
        <taxon>Metazoa</taxon>
        <taxon>Chordata</taxon>
        <taxon>Craniata</taxon>
        <taxon>Vertebrata</taxon>
        <taxon>Euteleostomi</taxon>
        <taxon>Actinopterygii</taxon>
        <taxon>Neopterygii</taxon>
        <taxon>Teleostei</taxon>
        <taxon>Neoteleostei</taxon>
        <taxon>Acanthomorphata</taxon>
        <taxon>Ovalentaria</taxon>
        <taxon>Atherinomorphae</taxon>
        <taxon>Cyprinodontiformes</taxon>
        <taxon>Poeciliidae</taxon>
        <taxon>Poeciliinae</taxon>
        <taxon>Poecilia</taxon>
    </lineage>
</organism>
<dbReference type="eggNOG" id="KOG1508">
    <property type="taxonomic scope" value="Eukaryota"/>
</dbReference>
<evidence type="ECO:0000259" key="7">
    <source>
        <dbReference type="SMART" id="SM00415"/>
    </source>
</evidence>
<evidence type="ECO:0000313" key="9">
    <source>
        <dbReference type="Proteomes" id="UP000028760"/>
    </source>
</evidence>
<dbReference type="STRING" id="48698.ENSPFOP00000028154"/>
<dbReference type="Proteomes" id="UP000028760">
    <property type="component" value="Unassembled WGS sequence"/>
</dbReference>
<dbReference type="AlphaFoldDB" id="A0A096M9R3"/>
<reference evidence="8" key="2">
    <citation type="submission" date="2025-08" db="UniProtKB">
        <authorList>
            <consortium name="Ensembl"/>
        </authorList>
    </citation>
    <scope>IDENTIFICATION</scope>
</reference>
<dbReference type="GO" id="GO:0005634">
    <property type="term" value="C:nucleus"/>
    <property type="evidence" value="ECO:0007669"/>
    <property type="project" value="UniProtKB-SubCell"/>
</dbReference>
<keyword evidence="3" id="KW-0238">DNA-binding</keyword>